<comment type="caution">
    <text evidence="2">The sequence shown here is derived from an EMBL/GenBank/DDBJ whole genome shotgun (WGS) entry which is preliminary data.</text>
</comment>
<name>A0A935TAV9_9PROT</name>
<dbReference type="Gene3D" id="2.40.10.220">
    <property type="entry name" value="predicted glycosyltransferase like domains"/>
    <property type="match status" value="1"/>
</dbReference>
<evidence type="ECO:0000313" key="3">
    <source>
        <dbReference type="Proteomes" id="UP000706151"/>
    </source>
</evidence>
<dbReference type="EMBL" id="JADJOT010000009">
    <property type="protein sequence ID" value="MBK7955066.1"/>
    <property type="molecule type" value="Genomic_DNA"/>
</dbReference>
<dbReference type="Pfam" id="PF07238">
    <property type="entry name" value="PilZ"/>
    <property type="match status" value="1"/>
</dbReference>
<accession>A0A935TAV9</accession>
<organism evidence="2 3">
    <name type="scientific">Candidatus Accumulibacter affinis</name>
    <dbReference type="NCBI Taxonomy" id="2954384"/>
    <lineage>
        <taxon>Bacteria</taxon>
        <taxon>Pseudomonadati</taxon>
        <taxon>Pseudomonadota</taxon>
        <taxon>Betaproteobacteria</taxon>
        <taxon>Candidatus Accumulibacter</taxon>
    </lineage>
</organism>
<dbReference type="InterPro" id="IPR009875">
    <property type="entry name" value="PilZ_domain"/>
</dbReference>
<reference evidence="2 3" key="1">
    <citation type="submission" date="2020-10" db="EMBL/GenBank/DDBJ databases">
        <title>Connecting structure to function with the recovery of over 1000 high-quality activated sludge metagenome-assembled genomes encoding full-length rRNA genes using long-read sequencing.</title>
        <authorList>
            <person name="Singleton C.M."/>
            <person name="Petriglieri F."/>
            <person name="Kristensen J.M."/>
            <person name="Kirkegaard R.H."/>
            <person name="Michaelsen T.Y."/>
            <person name="Andersen M.H."/>
            <person name="Karst S.M."/>
            <person name="Dueholm M.S."/>
            <person name="Nielsen P.H."/>
            <person name="Albertsen M."/>
        </authorList>
    </citation>
    <scope>NUCLEOTIDE SEQUENCE [LARGE SCALE GENOMIC DNA]</scope>
    <source>
        <strain evidence="2">Fred_18-Q3-R57-64_BAT3C.720</strain>
    </source>
</reference>
<dbReference type="Proteomes" id="UP000706151">
    <property type="component" value="Unassembled WGS sequence"/>
</dbReference>
<protein>
    <submittedName>
        <fullName evidence="2">PilZ domain-containing protein</fullName>
    </submittedName>
</protein>
<evidence type="ECO:0000313" key="2">
    <source>
        <dbReference type="EMBL" id="MBK7955066.1"/>
    </source>
</evidence>
<sequence length="149" mass="16379">MDSAEVLERSFVRHPVDIPIEIEADGLPPAASRRVKDVGLGGLACRSQRPLDVGAAVVLTIPLVTPPFRAAALVVWCRGDDLDYEVGVRFREADAAFAARMVEQVCQIEHYRREVLRVEGRVLDAESAAVEWIGRYAAEFSTMGSNGKR</sequence>
<evidence type="ECO:0000259" key="1">
    <source>
        <dbReference type="Pfam" id="PF07238"/>
    </source>
</evidence>
<proteinExistence type="predicted"/>
<dbReference type="GO" id="GO:0035438">
    <property type="term" value="F:cyclic-di-GMP binding"/>
    <property type="evidence" value="ECO:0007669"/>
    <property type="project" value="InterPro"/>
</dbReference>
<dbReference type="SUPFAM" id="SSF141371">
    <property type="entry name" value="PilZ domain-like"/>
    <property type="match status" value="1"/>
</dbReference>
<dbReference type="AlphaFoldDB" id="A0A935TAV9"/>
<feature type="domain" description="PilZ" evidence="1">
    <location>
        <begin position="9"/>
        <end position="99"/>
    </location>
</feature>
<gene>
    <name evidence="2" type="ORF">IPK02_14560</name>
</gene>